<accession>A0ABQ9G6U6</accession>
<comment type="caution">
    <text evidence="2">The sequence shown here is derived from an EMBL/GenBank/DDBJ whole genome shotgun (WGS) entry which is preliminary data.</text>
</comment>
<organism evidence="2 3">
    <name type="scientific">Dryococelus australis</name>
    <dbReference type="NCBI Taxonomy" id="614101"/>
    <lineage>
        <taxon>Eukaryota</taxon>
        <taxon>Metazoa</taxon>
        <taxon>Ecdysozoa</taxon>
        <taxon>Arthropoda</taxon>
        <taxon>Hexapoda</taxon>
        <taxon>Insecta</taxon>
        <taxon>Pterygota</taxon>
        <taxon>Neoptera</taxon>
        <taxon>Polyneoptera</taxon>
        <taxon>Phasmatodea</taxon>
        <taxon>Verophasmatodea</taxon>
        <taxon>Anareolatae</taxon>
        <taxon>Phasmatidae</taxon>
        <taxon>Eurycanthinae</taxon>
        <taxon>Dryococelus</taxon>
    </lineage>
</organism>
<proteinExistence type="predicted"/>
<dbReference type="Proteomes" id="UP001159363">
    <property type="component" value="Chromosome 15"/>
</dbReference>
<sequence>MGLVVLADFLIELYCISMKSKRFYMRIFYWTLNITLLYHRHHGQLKTPCKNMSHLQFQAKIAVGLTTAAKDITRKMGRPSKDSPSPSASKKHCAHRSVIPIEDVRYDTLGHWPVHSKKEHCKMCPKVFSRISCSKCRVNLCLTGQSNCFLNFHRK</sequence>
<evidence type="ECO:0000256" key="1">
    <source>
        <dbReference type="SAM" id="MobiDB-lite"/>
    </source>
</evidence>
<dbReference type="EMBL" id="JARBHB010000016">
    <property type="protein sequence ID" value="KAJ8867088.1"/>
    <property type="molecule type" value="Genomic_DNA"/>
</dbReference>
<dbReference type="PANTHER" id="PTHR47272">
    <property type="entry name" value="DDE_TNP_1_7 DOMAIN-CONTAINING PROTEIN"/>
    <property type="match status" value="1"/>
</dbReference>
<protein>
    <recommendedName>
        <fullName evidence="4">PiggyBac transposable element-derived protein 4 C-terminal zinc-ribbon domain-containing protein</fullName>
    </recommendedName>
</protein>
<evidence type="ECO:0000313" key="3">
    <source>
        <dbReference type="Proteomes" id="UP001159363"/>
    </source>
</evidence>
<evidence type="ECO:0008006" key="4">
    <source>
        <dbReference type="Google" id="ProtNLM"/>
    </source>
</evidence>
<feature type="region of interest" description="Disordered" evidence="1">
    <location>
        <begin position="74"/>
        <end position="94"/>
    </location>
</feature>
<dbReference type="PANTHER" id="PTHR47272:SF1">
    <property type="entry name" value="PIGGYBAC TRANSPOSABLE ELEMENT-DERIVED PROTEIN 3-LIKE"/>
    <property type="match status" value="1"/>
</dbReference>
<keyword evidence="3" id="KW-1185">Reference proteome</keyword>
<name>A0ABQ9G6U6_9NEOP</name>
<reference evidence="2 3" key="1">
    <citation type="submission" date="2023-02" db="EMBL/GenBank/DDBJ databases">
        <title>LHISI_Scaffold_Assembly.</title>
        <authorList>
            <person name="Stuart O.P."/>
            <person name="Cleave R."/>
            <person name="Magrath M.J.L."/>
            <person name="Mikheyev A.S."/>
        </authorList>
    </citation>
    <scope>NUCLEOTIDE SEQUENCE [LARGE SCALE GENOMIC DNA]</scope>
    <source>
        <strain evidence="2">Daus_M_001</strain>
        <tissue evidence="2">Leg muscle</tissue>
    </source>
</reference>
<gene>
    <name evidence="2" type="ORF">PR048_032950</name>
</gene>
<evidence type="ECO:0000313" key="2">
    <source>
        <dbReference type="EMBL" id="KAJ8867088.1"/>
    </source>
</evidence>